<dbReference type="InterPro" id="IPR019528">
    <property type="entry name" value="PACT_domain"/>
</dbReference>
<keyword evidence="11" id="KW-1185">Reference proteome</keyword>
<feature type="region of interest" description="Disordered" evidence="8">
    <location>
        <begin position="23"/>
        <end position="407"/>
    </location>
</feature>
<feature type="compositionally biased region" description="Gly residues" evidence="8">
    <location>
        <begin position="647"/>
        <end position="656"/>
    </location>
</feature>
<keyword evidence="4" id="KW-0597">Phosphoprotein</keyword>
<dbReference type="STRING" id="670483.S7RT49"/>
<dbReference type="GeneID" id="19300066"/>
<dbReference type="Gene3D" id="1.20.5.340">
    <property type="match status" value="1"/>
</dbReference>
<evidence type="ECO:0000256" key="8">
    <source>
        <dbReference type="SAM" id="MobiDB-lite"/>
    </source>
</evidence>
<dbReference type="Proteomes" id="UP000030669">
    <property type="component" value="Unassembled WGS sequence"/>
</dbReference>
<feature type="coiled-coil region" evidence="7">
    <location>
        <begin position="1120"/>
        <end position="1182"/>
    </location>
</feature>
<protein>
    <recommendedName>
        <fullName evidence="9">Pericentrin/AKAP-450 centrosomal targeting domain-containing protein</fullName>
    </recommendedName>
</protein>
<dbReference type="OrthoDB" id="2020852at2759"/>
<evidence type="ECO:0000313" key="10">
    <source>
        <dbReference type="EMBL" id="EPQ56284.1"/>
    </source>
</evidence>
<dbReference type="HOGENOM" id="CLU_003479_0_0_1"/>
<keyword evidence="5 7" id="KW-0175">Coiled coil</keyword>
<dbReference type="KEGG" id="gtr:GLOTRDRAFT_115600"/>
<dbReference type="EMBL" id="KB469300">
    <property type="protein sequence ID" value="EPQ56284.1"/>
    <property type="molecule type" value="Genomic_DNA"/>
</dbReference>
<feature type="compositionally biased region" description="Polar residues" evidence="8">
    <location>
        <begin position="252"/>
        <end position="261"/>
    </location>
</feature>
<dbReference type="eggNOG" id="ENOG502S2EF">
    <property type="taxonomic scope" value="Eukaryota"/>
</dbReference>
<feature type="compositionally biased region" description="Polar residues" evidence="8">
    <location>
        <begin position="384"/>
        <end position="401"/>
    </location>
</feature>
<dbReference type="PANTHER" id="PTHR23157">
    <property type="entry name" value="GRIP AND COILED-COIL DOMAIN-CONTAINING PROTEIN 1"/>
    <property type="match status" value="1"/>
</dbReference>
<evidence type="ECO:0000256" key="2">
    <source>
        <dbReference type="ARBA" id="ARBA00004267"/>
    </source>
</evidence>
<feature type="domain" description="Pericentrin/AKAP-450 centrosomal targeting" evidence="9">
    <location>
        <begin position="1594"/>
        <end position="1669"/>
    </location>
</feature>
<dbReference type="GO" id="GO:0005794">
    <property type="term" value="C:Golgi apparatus"/>
    <property type="evidence" value="ECO:0007669"/>
    <property type="project" value="TreeGrafter"/>
</dbReference>
<keyword evidence="3" id="KW-0963">Cytoplasm</keyword>
<dbReference type="GO" id="GO:0005815">
    <property type="term" value="C:microtubule organizing center"/>
    <property type="evidence" value="ECO:0007669"/>
    <property type="project" value="UniProtKB-SubCell"/>
</dbReference>
<evidence type="ECO:0000256" key="1">
    <source>
        <dbReference type="ARBA" id="ARBA00004184"/>
    </source>
</evidence>
<feature type="compositionally biased region" description="Polar residues" evidence="8">
    <location>
        <begin position="269"/>
        <end position="281"/>
    </location>
</feature>
<organism evidence="10 11">
    <name type="scientific">Gloeophyllum trabeum (strain ATCC 11539 / FP-39264 / Madison 617)</name>
    <name type="common">Brown rot fungus</name>
    <dbReference type="NCBI Taxonomy" id="670483"/>
    <lineage>
        <taxon>Eukaryota</taxon>
        <taxon>Fungi</taxon>
        <taxon>Dikarya</taxon>
        <taxon>Basidiomycota</taxon>
        <taxon>Agaricomycotina</taxon>
        <taxon>Agaricomycetes</taxon>
        <taxon>Gloeophyllales</taxon>
        <taxon>Gloeophyllaceae</taxon>
        <taxon>Gloeophyllum</taxon>
    </lineage>
</organism>
<feature type="coiled-coil region" evidence="7">
    <location>
        <begin position="1237"/>
        <end position="1540"/>
    </location>
</feature>
<feature type="region of interest" description="Disordered" evidence="8">
    <location>
        <begin position="642"/>
        <end position="665"/>
    </location>
</feature>
<dbReference type="PANTHER" id="PTHR23157:SF25">
    <property type="entry name" value="GRIP AND COILED-COIL DOMAIN-CONTAINING PROTEIN 1"/>
    <property type="match status" value="1"/>
</dbReference>
<sequence>MQGVQLETPSRIWRRIQAVENEEMPSLPSLPVFEDSAASDSQSESQDDANDSGDFLPIHSTPAVSSVHGATRSTIRPPSSTSSTQRFANSIASRSTATKSALSVSRASSSHRQDQDSFDVSIIPSIPNVTREAAERDMEEEDVAERHRNFKSGAATSNAEEDELQDLSLSDALEPVSRSNSPRPTHAPSGKPTPKKNYDYSVSLRSEPKPSPFDKLKNVSFRRPAARTRTPSLSRTTPSPESSPSNSTPRSGNSVNLSRAGSASPHPASATNIPLQRSANASPAVGGAQRGRAHENSWAREQETTNDVDVTEYAPGVPQHEGISGLEHPDLPTDSEADLSLSQPNHTQQFQQYSDLNIDGSQTGESRAGQSETQSQSQDEREPTFSSEEGLTARNPQSNLHSPAPLSVAFSSPAPSITFTPTPAFQARPRPRARFSLPTAPETPLSVSAYIGEDEDEEDADDQQQNLRGADDPLTPVAHKRSFLLSVINSTARPRIKATPHPNRGVADASSVSQNLLTPAPGAKLFAGVTPRPRPRAGGRLSHPLAQGWVAEEASGSDEVLSQSPYDSAGERASFISTASSHDLTTHARANTSFDPVVGLGREGHGVGRFNATKLNTYLHGLNRRLQEENEVLVQRLRQLEEERGTGSDGGGGGSGLTARRVSGGRRVSAVSSLGDVSEGGEEKAVLEDMVEELKDKLQGVTAEKEQLERGLQEEKEERAKDKERWKEKMGEVEKGVSDIVKELERQVREAEGNAKAVESNMQRELRSLQAMLAAVEDERDMALQRAEKAEQVLESGKELGSELRHANDRLAQAMADLRGANMQIKQLEEDVILSNERLDALQHQLAEEKHAAKESAEDMQRMYTDADDAEGRFAELEEEHVQTVQQLHDAQARLAEAEAERAARERELAEANEKLHQAEADLEHAHGAIESLEKDVEELEGQAERAGELARQMEDALEAAETRMLEDETQTANLKAKIASLEWELEDARNRADPSKSIRFGEPDADVDALEAELQEAHKEIAKLKATTQQSPARKAIEKAKDAKIELLENEKEELLERIKSLKSAMNAATTPSRFANLSNMSGVSPMRRHVLSFKSPKTPGGPLRELSWLQSTEIEQSVAPLLAEISRLQDELDRANESIDEKIEKLEDAGLGVVELTKRLDDARNRIINLEDEIGRLSRRDERRLRRLQRVRCTKCHHKLDLRSLNRAAEGNDSSVDISMASFATDPPTPPTKTSDALRANLRAVNQELESMKKQWAEEKRQLLGEKAVLQDAANRLNLQVAEASSEAKKVKQDHRANEQAKYSLQTELDKTKRVVSELEQELKAERSRLRGLTSERGRIEREKDDILLQLQRTESDMDDVKRQLQDAKEENHQLEAELRANATSEQKARLLDVKVAQNAETIQQLREERSLLVADHKKLQRQFTEVSEHLNQLRDEYAASQTSHESRRHQLDMALHEVDDLRQALSAQASELEHHRAQAENNRSAAAAIAALEEDLRRVKKEAEAFGRDLKQLRAEKVKMEDEIGKARRREKQVEAKAKVLGEQLDKAKTACDKWQGHVCAIDEEQLSALKLRHNKECKGLIVQIRYLKAKFTRESALRCDLGYQKRYLLVLLAKFEKSEQRILAAIARVGFAAPPEPPRARQRSLKSVALSVIFASRVKRASDKWRAECSSRQAVTEALEEVRRRRVQPS</sequence>
<dbReference type="InterPro" id="IPR051952">
    <property type="entry name" value="Golgi-autophagy_related"/>
</dbReference>
<gene>
    <name evidence="10" type="ORF">GLOTRDRAFT_115600</name>
</gene>
<evidence type="ECO:0000256" key="3">
    <source>
        <dbReference type="ARBA" id="ARBA00022490"/>
    </source>
</evidence>
<evidence type="ECO:0000256" key="6">
    <source>
        <dbReference type="ARBA" id="ARBA00023212"/>
    </source>
</evidence>
<feature type="compositionally biased region" description="Basic and acidic residues" evidence="8">
    <location>
        <begin position="206"/>
        <end position="217"/>
    </location>
</feature>
<evidence type="ECO:0000256" key="4">
    <source>
        <dbReference type="ARBA" id="ARBA00022553"/>
    </source>
</evidence>
<feature type="compositionally biased region" description="Acidic residues" evidence="8">
    <location>
        <begin position="452"/>
        <end position="462"/>
    </location>
</feature>
<dbReference type="OMA" id="GWLRYAT"/>
<feature type="compositionally biased region" description="Low complexity" evidence="8">
    <location>
        <begin position="227"/>
        <end position="251"/>
    </location>
</feature>
<feature type="compositionally biased region" description="Polar residues" evidence="8">
    <location>
        <begin position="85"/>
        <end position="99"/>
    </location>
</feature>
<evidence type="ECO:0000313" key="11">
    <source>
        <dbReference type="Proteomes" id="UP000030669"/>
    </source>
</evidence>
<reference evidence="10 11" key="1">
    <citation type="journal article" date="2012" name="Science">
        <title>The Paleozoic origin of enzymatic lignin decomposition reconstructed from 31 fungal genomes.</title>
        <authorList>
            <person name="Floudas D."/>
            <person name="Binder M."/>
            <person name="Riley R."/>
            <person name="Barry K."/>
            <person name="Blanchette R.A."/>
            <person name="Henrissat B."/>
            <person name="Martinez A.T."/>
            <person name="Otillar R."/>
            <person name="Spatafora J.W."/>
            <person name="Yadav J.S."/>
            <person name="Aerts A."/>
            <person name="Benoit I."/>
            <person name="Boyd A."/>
            <person name="Carlson A."/>
            <person name="Copeland A."/>
            <person name="Coutinho P.M."/>
            <person name="de Vries R.P."/>
            <person name="Ferreira P."/>
            <person name="Findley K."/>
            <person name="Foster B."/>
            <person name="Gaskell J."/>
            <person name="Glotzer D."/>
            <person name="Gorecki P."/>
            <person name="Heitman J."/>
            <person name="Hesse C."/>
            <person name="Hori C."/>
            <person name="Igarashi K."/>
            <person name="Jurgens J.A."/>
            <person name="Kallen N."/>
            <person name="Kersten P."/>
            <person name="Kohler A."/>
            <person name="Kuees U."/>
            <person name="Kumar T.K.A."/>
            <person name="Kuo A."/>
            <person name="LaButti K."/>
            <person name="Larrondo L.F."/>
            <person name="Lindquist E."/>
            <person name="Ling A."/>
            <person name="Lombard V."/>
            <person name="Lucas S."/>
            <person name="Lundell T."/>
            <person name="Martin R."/>
            <person name="McLaughlin D.J."/>
            <person name="Morgenstern I."/>
            <person name="Morin E."/>
            <person name="Murat C."/>
            <person name="Nagy L.G."/>
            <person name="Nolan M."/>
            <person name="Ohm R.A."/>
            <person name="Patyshakuliyeva A."/>
            <person name="Rokas A."/>
            <person name="Ruiz-Duenas F.J."/>
            <person name="Sabat G."/>
            <person name="Salamov A."/>
            <person name="Samejima M."/>
            <person name="Schmutz J."/>
            <person name="Slot J.C."/>
            <person name="St John F."/>
            <person name="Stenlid J."/>
            <person name="Sun H."/>
            <person name="Sun S."/>
            <person name="Syed K."/>
            <person name="Tsang A."/>
            <person name="Wiebenga A."/>
            <person name="Young D."/>
            <person name="Pisabarro A."/>
            <person name="Eastwood D.C."/>
            <person name="Martin F."/>
            <person name="Cullen D."/>
            <person name="Grigoriev I.V."/>
            <person name="Hibbett D.S."/>
        </authorList>
    </citation>
    <scope>NUCLEOTIDE SEQUENCE [LARGE SCALE GENOMIC DNA]</scope>
    <source>
        <strain evidence="10 11">ATCC 11539</strain>
    </source>
</reference>
<accession>S7RT49</accession>
<feature type="compositionally biased region" description="Low complexity" evidence="8">
    <location>
        <begin position="34"/>
        <end position="44"/>
    </location>
</feature>
<evidence type="ECO:0000256" key="7">
    <source>
        <dbReference type="SAM" id="Coils"/>
    </source>
</evidence>
<feature type="compositionally biased region" description="Basic and acidic residues" evidence="8">
    <location>
        <begin position="292"/>
        <end position="303"/>
    </location>
</feature>
<name>S7RT49_GLOTA</name>
<feature type="region of interest" description="Disordered" evidence="8">
    <location>
        <begin position="702"/>
        <end position="723"/>
    </location>
</feature>
<dbReference type="Pfam" id="PF10495">
    <property type="entry name" value="PACT_coil_coil"/>
    <property type="match status" value="1"/>
</dbReference>
<feature type="compositionally biased region" description="Low complexity" evidence="8">
    <location>
        <begin position="100"/>
        <end position="110"/>
    </location>
</feature>
<proteinExistence type="predicted"/>
<evidence type="ECO:0000259" key="9">
    <source>
        <dbReference type="Pfam" id="PF10495"/>
    </source>
</evidence>
<comment type="subcellular location">
    <subcellularLocation>
        <location evidence="2">Cytoplasm</location>
        <location evidence="2">Cytoskeleton</location>
        <location evidence="2">Microtubule organizing center</location>
    </subcellularLocation>
    <subcellularLocation>
        <location evidence="1">Endomembrane system</location>
        <topology evidence="1">Peripheral membrane protein</topology>
    </subcellularLocation>
</comment>
<feature type="compositionally biased region" description="Polar residues" evidence="8">
    <location>
        <begin position="340"/>
        <end position="377"/>
    </location>
</feature>
<keyword evidence="6" id="KW-0206">Cytoskeleton</keyword>
<dbReference type="SUPFAM" id="SSF57997">
    <property type="entry name" value="Tropomyosin"/>
    <property type="match status" value="1"/>
</dbReference>
<feature type="region of interest" description="Disordered" evidence="8">
    <location>
        <begin position="419"/>
        <end position="475"/>
    </location>
</feature>
<feature type="compositionally biased region" description="Low complexity" evidence="8">
    <location>
        <begin position="71"/>
        <end position="84"/>
    </location>
</feature>
<dbReference type="RefSeq" id="XP_007865045.1">
    <property type="nucleotide sequence ID" value="XM_007866854.1"/>
</dbReference>
<evidence type="ECO:0000256" key="5">
    <source>
        <dbReference type="ARBA" id="ARBA00023054"/>
    </source>
</evidence>